<keyword evidence="2" id="KW-1185">Reference proteome</keyword>
<gene>
    <name evidence="1" type="ORF">J3U87_17440</name>
</gene>
<organism evidence="1 2">
    <name type="scientific">Sulfidibacter corallicola</name>
    <dbReference type="NCBI Taxonomy" id="2818388"/>
    <lineage>
        <taxon>Bacteria</taxon>
        <taxon>Pseudomonadati</taxon>
        <taxon>Acidobacteriota</taxon>
        <taxon>Holophagae</taxon>
        <taxon>Acanthopleuribacterales</taxon>
        <taxon>Acanthopleuribacteraceae</taxon>
        <taxon>Sulfidibacter</taxon>
    </lineage>
</organism>
<dbReference type="AlphaFoldDB" id="A0A8A4TYB1"/>
<dbReference type="EMBL" id="CP071793">
    <property type="protein sequence ID" value="QTD54231.1"/>
    <property type="molecule type" value="Genomic_DNA"/>
</dbReference>
<proteinExistence type="predicted"/>
<dbReference type="KEGG" id="scor:J3U87_17440"/>
<sequence length="151" mass="16830">MPKNKSRKKKTKSAGRLSSPISFQLSSEWYLKYHIALLEGLEANAQKFVYWDLGPGERPQKVKAEFEHVAKREGILVRVLLAPGGKNLRLAYLQSGIRTTAIRVKGKDGEVKVEKQVGNENGRVFELAQRLKKTPHIGSQGPDHPSLSSSL</sequence>
<name>A0A8A4TYB1_SULCO</name>
<dbReference type="RefSeq" id="WP_237384328.1">
    <property type="nucleotide sequence ID" value="NZ_CP071793.1"/>
</dbReference>
<evidence type="ECO:0000313" key="2">
    <source>
        <dbReference type="Proteomes" id="UP000663929"/>
    </source>
</evidence>
<evidence type="ECO:0000313" key="1">
    <source>
        <dbReference type="EMBL" id="QTD54231.1"/>
    </source>
</evidence>
<accession>A0A8A4TYB1</accession>
<protein>
    <submittedName>
        <fullName evidence="1">Uncharacterized protein</fullName>
    </submittedName>
</protein>
<dbReference type="Proteomes" id="UP000663929">
    <property type="component" value="Chromosome"/>
</dbReference>
<reference evidence="1" key="1">
    <citation type="submission" date="2021-03" db="EMBL/GenBank/DDBJ databases">
        <title>Acanthopleuribacteraceae sp. M133.</title>
        <authorList>
            <person name="Wang G."/>
        </authorList>
    </citation>
    <scope>NUCLEOTIDE SEQUENCE</scope>
    <source>
        <strain evidence="1">M133</strain>
    </source>
</reference>